<feature type="domain" description="2Fe-2S ferredoxin-type" evidence="9">
    <location>
        <begin position="540"/>
        <end position="626"/>
    </location>
</feature>
<dbReference type="PANTHER" id="PTHR47354:SF1">
    <property type="entry name" value="CARNITINE MONOOXYGENASE REDUCTASE SUBUNIT"/>
    <property type="match status" value="1"/>
</dbReference>
<dbReference type="InterPro" id="IPR017927">
    <property type="entry name" value="FAD-bd_FR_type"/>
</dbReference>
<dbReference type="Pfam" id="PF22290">
    <property type="entry name" value="DmmA-like_N"/>
    <property type="match status" value="1"/>
</dbReference>
<dbReference type="Gene3D" id="2.40.30.10">
    <property type="entry name" value="Translation factors"/>
    <property type="match status" value="1"/>
</dbReference>
<evidence type="ECO:0000256" key="6">
    <source>
        <dbReference type="ARBA" id="ARBA00023002"/>
    </source>
</evidence>
<protein>
    <submittedName>
        <fullName evidence="11">2Fe-2S iron-sulfur cluster binding domain-containing protein</fullName>
    </submittedName>
</protein>
<dbReference type="PROSITE" id="PS51085">
    <property type="entry name" value="2FE2S_FER_2"/>
    <property type="match status" value="1"/>
</dbReference>
<dbReference type="PRINTS" id="PR00409">
    <property type="entry name" value="PHDIOXRDTASE"/>
</dbReference>
<dbReference type="InterPro" id="IPR012675">
    <property type="entry name" value="Beta-grasp_dom_sf"/>
</dbReference>
<dbReference type="InterPro" id="IPR036010">
    <property type="entry name" value="2Fe-2S_ferredoxin-like_sf"/>
</dbReference>
<dbReference type="InterPro" id="IPR012349">
    <property type="entry name" value="Split_barrel_FMN-bd"/>
</dbReference>
<dbReference type="SUPFAM" id="SSF63380">
    <property type="entry name" value="Riboflavin synthase domain-like"/>
    <property type="match status" value="1"/>
</dbReference>
<evidence type="ECO:0000256" key="7">
    <source>
        <dbReference type="ARBA" id="ARBA00023004"/>
    </source>
</evidence>
<dbReference type="GO" id="GO:0016491">
    <property type="term" value="F:oxidoreductase activity"/>
    <property type="evidence" value="ECO:0007669"/>
    <property type="project" value="UniProtKB-KW"/>
</dbReference>
<dbReference type="SUPFAM" id="SSF54292">
    <property type="entry name" value="2Fe-2S ferredoxin-like"/>
    <property type="match status" value="1"/>
</dbReference>
<dbReference type="InterPro" id="IPR039261">
    <property type="entry name" value="FNR_nucleotide-bd"/>
</dbReference>
<sequence length="626" mass="68293">MGKLDRSLYGVHSSVAQSRVIPSELGKRWLGDWTGRGAWIGPFARTNRAGAWQYQWHAVSGPQKETDMNDTSYPVTDRSRVRLFGGRGSNDKQAIHEIIDAALYGVVSYQIEDQPFATPTMVWRHGDYVYWHGSAGSRMLKHVSQGVNVCVNFTLLDGYVLSRLASAHTLNYRSVMIFGRPEAVAEPAARREQLEYFLTRYFPGRWDEVRQPTEAELHSIIMVRMRIEEGSAKRRAGPPADGLAIFGGEALYEQQCWAGEIPLATVALPGRPAKRLHESVATPDYVTGFARRAGYRTPAEVNAHDGRYPVTVSETEMVGRDIKRFRLAVAAGPALPTIAAGGHVRIGTVLDDRTREARQYTVVDVAPDGNWCDIAVLREAAGRGGSRYLHDEVEVGRMLEIEVPENEFPLDPATRHAILIAGGIGVTPIVAMARALRRAGTSFEVHYSARGMDDAAFVDTLREICGDALHLYDTAADHGARMRLPELLAGRPAGTHSYTCGPAALIDAVVDAAAAVGFPAACVHHELFKAPAPLSSDKPVTVSFVRSRRELRVEPGTSILDAALSIGIPVPHSCKRGECGLCATKVLGGSKVSYRDRFLTDAQRSNEALACVCVCWAEGESLAVDL</sequence>
<evidence type="ECO:0000256" key="8">
    <source>
        <dbReference type="ARBA" id="ARBA00023014"/>
    </source>
</evidence>
<dbReference type="CDD" id="cd00207">
    <property type="entry name" value="fer2"/>
    <property type="match status" value="1"/>
</dbReference>
<keyword evidence="8" id="KW-0411">Iron-sulfur</keyword>
<dbReference type="CDD" id="cd06185">
    <property type="entry name" value="PDR_like"/>
    <property type="match status" value="1"/>
</dbReference>
<dbReference type="InterPro" id="IPR024747">
    <property type="entry name" value="Pyridox_Oxase-rel"/>
</dbReference>
<dbReference type="OrthoDB" id="116031at2"/>
<evidence type="ECO:0000256" key="3">
    <source>
        <dbReference type="ARBA" id="ARBA00022643"/>
    </source>
</evidence>
<dbReference type="Pfam" id="PF12900">
    <property type="entry name" value="Pyridox_ox_2"/>
    <property type="match status" value="1"/>
</dbReference>
<keyword evidence="5" id="KW-0479">Metal-binding</keyword>
<keyword evidence="3" id="KW-0288">FMN</keyword>
<evidence type="ECO:0000259" key="9">
    <source>
        <dbReference type="PROSITE" id="PS51085"/>
    </source>
</evidence>
<dbReference type="Pfam" id="PF00970">
    <property type="entry name" value="FAD_binding_6"/>
    <property type="match status" value="1"/>
</dbReference>
<evidence type="ECO:0000259" key="10">
    <source>
        <dbReference type="PROSITE" id="PS51384"/>
    </source>
</evidence>
<organism evidence="11 12">
    <name type="scientific">Cupriavidus pauculus</name>
    <dbReference type="NCBI Taxonomy" id="82633"/>
    <lineage>
        <taxon>Bacteria</taxon>
        <taxon>Pseudomonadati</taxon>
        <taxon>Pseudomonadota</taxon>
        <taxon>Betaproteobacteria</taxon>
        <taxon>Burkholderiales</taxon>
        <taxon>Burkholderiaceae</taxon>
        <taxon>Cupriavidus</taxon>
    </lineage>
</organism>
<dbReference type="Gene3D" id="2.30.110.10">
    <property type="entry name" value="Electron Transport, Fmn-binding Protein, Chain A"/>
    <property type="match status" value="1"/>
</dbReference>
<reference evidence="11 12" key="1">
    <citation type="submission" date="2019-09" db="EMBL/GenBank/DDBJ databases">
        <title>FDA dAtabase for Regulatory Grade micrObial Sequences (FDA-ARGOS): Supporting development and validation of Infectious Disease Dx tests.</title>
        <authorList>
            <person name="Sciortino C."/>
            <person name="Tallon L."/>
            <person name="Sadzewicz L."/>
            <person name="Vavikolanu K."/>
            <person name="Mehta A."/>
            <person name="Aluvathingal J."/>
            <person name="Nadendla S."/>
            <person name="Nandy P."/>
            <person name="Geyer C."/>
            <person name="Yan Y."/>
            <person name="Sichtig H."/>
        </authorList>
    </citation>
    <scope>NUCLEOTIDE SEQUENCE [LARGE SCALE GENOMIC DNA]</scope>
    <source>
        <strain evidence="11 12">FDAARGOS_664</strain>
    </source>
</reference>
<gene>
    <name evidence="11" type="ORF">FOB72_31355</name>
</gene>
<dbReference type="EMBL" id="CP044067">
    <property type="protein sequence ID" value="QET06385.1"/>
    <property type="molecule type" value="Genomic_DNA"/>
</dbReference>
<keyword evidence="7" id="KW-0408">Iron</keyword>
<dbReference type="Gene3D" id="3.40.50.80">
    <property type="entry name" value="Nucleotide-binding domain of ferredoxin-NADP reductase (FNR) module"/>
    <property type="match status" value="1"/>
</dbReference>
<dbReference type="PROSITE" id="PS51384">
    <property type="entry name" value="FAD_FR"/>
    <property type="match status" value="1"/>
</dbReference>
<comment type="cofactor">
    <cofactor evidence="1">
        <name>FMN</name>
        <dbReference type="ChEBI" id="CHEBI:58210"/>
    </cofactor>
</comment>
<dbReference type="GO" id="GO:0051537">
    <property type="term" value="F:2 iron, 2 sulfur cluster binding"/>
    <property type="evidence" value="ECO:0007669"/>
    <property type="project" value="UniProtKB-KW"/>
</dbReference>
<dbReference type="SUPFAM" id="SSF52343">
    <property type="entry name" value="Ferredoxin reductase-like, C-terminal NADP-linked domain"/>
    <property type="match status" value="1"/>
</dbReference>
<evidence type="ECO:0000256" key="5">
    <source>
        <dbReference type="ARBA" id="ARBA00022723"/>
    </source>
</evidence>
<evidence type="ECO:0000313" key="11">
    <source>
        <dbReference type="EMBL" id="QET06385.1"/>
    </source>
</evidence>
<dbReference type="InterPro" id="IPR050415">
    <property type="entry name" value="MRET"/>
</dbReference>
<dbReference type="GO" id="GO:0046872">
    <property type="term" value="F:metal ion binding"/>
    <property type="evidence" value="ECO:0007669"/>
    <property type="project" value="UniProtKB-KW"/>
</dbReference>
<evidence type="ECO:0000313" key="12">
    <source>
        <dbReference type="Proteomes" id="UP000322822"/>
    </source>
</evidence>
<dbReference type="Gene3D" id="3.10.20.30">
    <property type="match status" value="1"/>
</dbReference>
<dbReference type="InterPro" id="IPR001041">
    <property type="entry name" value="2Fe-2S_ferredoxin-type"/>
</dbReference>
<keyword evidence="2" id="KW-0285">Flavoprotein</keyword>
<dbReference type="InterPro" id="IPR017938">
    <property type="entry name" value="Riboflavin_synthase-like_b-brl"/>
</dbReference>
<name>A0A5P2HGM6_9BURK</name>
<dbReference type="AlphaFoldDB" id="A0A5P2HGM6"/>
<dbReference type="SUPFAM" id="SSF50475">
    <property type="entry name" value="FMN-binding split barrel"/>
    <property type="match status" value="1"/>
</dbReference>
<keyword evidence="6" id="KW-0560">Oxidoreductase</keyword>
<dbReference type="InterPro" id="IPR006058">
    <property type="entry name" value="2Fe2S_fd_BS"/>
</dbReference>
<dbReference type="InterPro" id="IPR008333">
    <property type="entry name" value="Cbr1-like_FAD-bd_dom"/>
</dbReference>
<dbReference type="InterPro" id="IPR054582">
    <property type="entry name" value="DmmA-like_N"/>
</dbReference>
<evidence type="ECO:0000256" key="1">
    <source>
        <dbReference type="ARBA" id="ARBA00001917"/>
    </source>
</evidence>
<accession>A0A5P2HGM6</accession>
<dbReference type="PANTHER" id="PTHR47354">
    <property type="entry name" value="NADH OXIDOREDUCTASE HCR"/>
    <property type="match status" value="1"/>
</dbReference>
<dbReference type="Proteomes" id="UP000322822">
    <property type="component" value="Chromosome 2"/>
</dbReference>
<evidence type="ECO:0000256" key="4">
    <source>
        <dbReference type="ARBA" id="ARBA00022714"/>
    </source>
</evidence>
<proteinExistence type="predicted"/>
<keyword evidence="4" id="KW-0001">2Fe-2S</keyword>
<feature type="domain" description="FAD-binding FR-type" evidence="10">
    <location>
        <begin position="305"/>
        <end position="411"/>
    </location>
</feature>
<evidence type="ECO:0000256" key="2">
    <source>
        <dbReference type="ARBA" id="ARBA00022630"/>
    </source>
</evidence>
<dbReference type="Pfam" id="PF00111">
    <property type="entry name" value="Fer2"/>
    <property type="match status" value="1"/>
</dbReference>
<dbReference type="PROSITE" id="PS00197">
    <property type="entry name" value="2FE2S_FER_1"/>
    <property type="match status" value="1"/>
</dbReference>